<dbReference type="Proteomes" id="UP001500064">
    <property type="component" value="Unassembled WGS sequence"/>
</dbReference>
<dbReference type="RefSeq" id="WP_346101412.1">
    <property type="nucleotide sequence ID" value="NZ_BAAAMU010000003.1"/>
</dbReference>
<gene>
    <name evidence="1" type="ORF">GCM10009733_007310</name>
</gene>
<evidence type="ECO:0000313" key="1">
    <source>
        <dbReference type="EMBL" id="GAA1613722.1"/>
    </source>
</evidence>
<dbReference type="PANTHER" id="PTHR37816:SF3">
    <property type="entry name" value="MODULATES DNA TOPOLOGY"/>
    <property type="match status" value="1"/>
</dbReference>
<keyword evidence="2" id="KW-1185">Reference proteome</keyword>
<sequence length="170" mass="19168">MQMNRVAIVGSGGSGKSHVARKLGRLLNAPVTHLDAVYYDDEWTPLPKEKFEAAQRELVAKPRWVIDGNHNSSLAIRLQACDTVVMMDVPTCAALWGIFSRQIRHGAGQHDSGVYNRIHWGVVTYVATYRRRMRPKVLAKIDEFAAGKQVVFLTSRAQTRRWLQRVGASR</sequence>
<reference evidence="1 2" key="1">
    <citation type="journal article" date="2019" name="Int. J. Syst. Evol. Microbiol.">
        <title>The Global Catalogue of Microorganisms (GCM) 10K type strain sequencing project: providing services to taxonomists for standard genome sequencing and annotation.</title>
        <authorList>
            <consortium name="The Broad Institute Genomics Platform"/>
            <consortium name="The Broad Institute Genome Sequencing Center for Infectious Disease"/>
            <person name="Wu L."/>
            <person name="Ma J."/>
        </authorList>
    </citation>
    <scope>NUCLEOTIDE SEQUENCE [LARGE SCALE GENOMIC DNA]</scope>
    <source>
        <strain evidence="1 2">JCM 13929</strain>
    </source>
</reference>
<dbReference type="EMBL" id="BAAAMU010000003">
    <property type="protein sequence ID" value="GAA1613722.1"/>
    <property type="molecule type" value="Genomic_DNA"/>
</dbReference>
<dbReference type="PANTHER" id="PTHR37816">
    <property type="entry name" value="YALI0E33011P"/>
    <property type="match status" value="1"/>
</dbReference>
<proteinExistence type="predicted"/>
<name>A0ABN2EPM9_9ACTN</name>
<evidence type="ECO:0000313" key="2">
    <source>
        <dbReference type="Proteomes" id="UP001500064"/>
    </source>
</evidence>
<protein>
    <submittedName>
        <fullName evidence="1">DNA topology modulation protein</fullName>
    </submittedName>
</protein>
<dbReference type="InterPro" id="IPR027417">
    <property type="entry name" value="P-loop_NTPase"/>
</dbReference>
<dbReference type="SUPFAM" id="SSF52540">
    <property type="entry name" value="P-loop containing nucleoside triphosphate hydrolases"/>
    <property type="match status" value="1"/>
</dbReference>
<comment type="caution">
    <text evidence="1">The sequence shown here is derived from an EMBL/GenBank/DDBJ whole genome shotgun (WGS) entry which is preliminary data.</text>
</comment>
<accession>A0ABN2EPM9</accession>
<organism evidence="1 2">
    <name type="scientific">Nonomuraea maheshkhaliensis</name>
    <dbReference type="NCBI Taxonomy" id="419590"/>
    <lineage>
        <taxon>Bacteria</taxon>
        <taxon>Bacillati</taxon>
        <taxon>Actinomycetota</taxon>
        <taxon>Actinomycetes</taxon>
        <taxon>Streptosporangiales</taxon>
        <taxon>Streptosporangiaceae</taxon>
        <taxon>Nonomuraea</taxon>
    </lineage>
</organism>
<dbReference type="Gene3D" id="3.40.50.300">
    <property type="entry name" value="P-loop containing nucleotide triphosphate hydrolases"/>
    <property type="match status" value="1"/>
</dbReference>
<dbReference type="InterPro" id="IPR052922">
    <property type="entry name" value="Cytidylate_Kinase-2"/>
</dbReference>